<evidence type="ECO:0000256" key="6">
    <source>
        <dbReference type="SAM" id="Phobius"/>
    </source>
</evidence>
<dbReference type="InterPro" id="IPR015867">
    <property type="entry name" value="N-reg_PII/ATP_PRibTrfase_C"/>
</dbReference>
<feature type="transmembrane region" description="Helical" evidence="6">
    <location>
        <begin position="153"/>
        <end position="175"/>
    </location>
</feature>
<evidence type="ECO:0000256" key="4">
    <source>
        <dbReference type="ARBA" id="ARBA00022989"/>
    </source>
</evidence>
<evidence type="ECO:0000313" key="9">
    <source>
        <dbReference type="Proteomes" id="UP000217838"/>
    </source>
</evidence>
<feature type="transmembrane region" description="Helical" evidence="6">
    <location>
        <begin position="181"/>
        <end position="202"/>
    </location>
</feature>
<dbReference type="AlphaFoldDB" id="A0A2A4YB11"/>
<keyword evidence="2" id="KW-1003">Cell membrane</keyword>
<dbReference type="EMBL" id="NVUU01000124">
    <property type="protein sequence ID" value="PCI91840.1"/>
    <property type="molecule type" value="Genomic_DNA"/>
</dbReference>
<dbReference type="Proteomes" id="UP000217838">
    <property type="component" value="Unassembled WGS sequence"/>
</dbReference>
<accession>A0A2A4YB11</accession>
<dbReference type="Pfam" id="PF02588">
    <property type="entry name" value="YitT_membrane"/>
    <property type="match status" value="1"/>
</dbReference>
<evidence type="ECO:0000256" key="2">
    <source>
        <dbReference type="ARBA" id="ARBA00022475"/>
    </source>
</evidence>
<feature type="transmembrane region" description="Helical" evidence="6">
    <location>
        <begin position="60"/>
        <end position="78"/>
    </location>
</feature>
<dbReference type="Pfam" id="PF10035">
    <property type="entry name" value="DUF2179"/>
    <property type="match status" value="1"/>
</dbReference>
<dbReference type="GO" id="GO:0005886">
    <property type="term" value="C:plasma membrane"/>
    <property type="evidence" value="ECO:0007669"/>
    <property type="project" value="UniProtKB-SubCell"/>
</dbReference>
<dbReference type="Gene3D" id="3.30.70.120">
    <property type="match status" value="1"/>
</dbReference>
<evidence type="ECO:0000256" key="5">
    <source>
        <dbReference type="ARBA" id="ARBA00023136"/>
    </source>
</evidence>
<comment type="caution">
    <text evidence="8">The sequence shown here is derived from an EMBL/GenBank/DDBJ whole genome shotgun (WGS) entry which is preliminary data.</text>
</comment>
<feature type="domain" description="DUF2179" evidence="7">
    <location>
        <begin position="229"/>
        <end position="280"/>
    </location>
</feature>
<protein>
    <recommendedName>
        <fullName evidence="7">DUF2179 domain-containing protein</fullName>
    </recommendedName>
</protein>
<organism evidence="8 9">
    <name type="scientific">Aerophobetes bacterium</name>
    <dbReference type="NCBI Taxonomy" id="2030807"/>
    <lineage>
        <taxon>Bacteria</taxon>
        <taxon>Candidatus Aerophobota</taxon>
    </lineage>
</organism>
<sequence>MAHASTRKRSVKQISISYFWIIIGSFLAAVSIRMFLYPNNLIDGGIIGLSLIYARLAGDTYLPIMLVVLNIPFLWLSYKHIRKTFVISMGVAVVLFAVFLAILELAPPFKGEMLEIIVIGGAILGIGVGLIIRNGGCLDGTEILAIIINRKKGFTVGQVVLVINVFIFAAYGLIFRDWHSAFGSLMTYIVAFKMMDLVIMGLDELKSVLIISSKPKELAEVIIHEMGLGLTVMYGRGGYTGDAREILFVIVERLDLASLKELVLREDPGAFMAIENLHEVVYGKTAKLAAYKKSRRKTVSKK</sequence>
<dbReference type="InterPro" id="IPR003740">
    <property type="entry name" value="YitT"/>
</dbReference>
<comment type="subcellular location">
    <subcellularLocation>
        <location evidence="1">Cell membrane</location>
        <topology evidence="1">Multi-pass membrane protein</topology>
    </subcellularLocation>
</comment>
<dbReference type="CDD" id="cd16380">
    <property type="entry name" value="YitT_C"/>
    <property type="match status" value="1"/>
</dbReference>
<feature type="transmembrane region" description="Helical" evidence="6">
    <location>
        <begin position="16"/>
        <end position="36"/>
    </location>
</feature>
<dbReference type="InterPro" id="IPR019264">
    <property type="entry name" value="DUF2179"/>
</dbReference>
<reference evidence="9" key="1">
    <citation type="submission" date="2017-08" db="EMBL/GenBank/DDBJ databases">
        <title>A dynamic microbial community with high functional redundancy inhabits the cold, oxic subseafloor aquifer.</title>
        <authorList>
            <person name="Tully B.J."/>
            <person name="Wheat C.G."/>
            <person name="Glazer B.T."/>
            <person name="Huber J.A."/>
        </authorList>
    </citation>
    <scope>NUCLEOTIDE SEQUENCE [LARGE SCALE GENOMIC DNA]</scope>
</reference>
<name>A0A2A4YB11_UNCAE</name>
<dbReference type="PIRSF" id="PIRSF006483">
    <property type="entry name" value="Membrane_protein_YitT"/>
    <property type="match status" value="1"/>
</dbReference>
<keyword evidence="3 6" id="KW-0812">Transmembrane</keyword>
<evidence type="ECO:0000259" key="7">
    <source>
        <dbReference type="Pfam" id="PF10035"/>
    </source>
</evidence>
<dbReference type="PANTHER" id="PTHR33545">
    <property type="entry name" value="UPF0750 MEMBRANE PROTEIN YITT-RELATED"/>
    <property type="match status" value="1"/>
</dbReference>
<evidence type="ECO:0000256" key="1">
    <source>
        <dbReference type="ARBA" id="ARBA00004651"/>
    </source>
</evidence>
<proteinExistence type="predicted"/>
<feature type="transmembrane region" description="Helical" evidence="6">
    <location>
        <begin position="85"/>
        <end position="107"/>
    </location>
</feature>
<evidence type="ECO:0000313" key="8">
    <source>
        <dbReference type="EMBL" id="PCI91840.1"/>
    </source>
</evidence>
<feature type="transmembrane region" description="Helical" evidence="6">
    <location>
        <begin position="113"/>
        <end position="132"/>
    </location>
</feature>
<keyword evidence="4 6" id="KW-1133">Transmembrane helix</keyword>
<dbReference type="PANTHER" id="PTHR33545:SF5">
    <property type="entry name" value="UPF0750 MEMBRANE PROTEIN YITT"/>
    <property type="match status" value="1"/>
</dbReference>
<dbReference type="InterPro" id="IPR051461">
    <property type="entry name" value="UPF0750_membrane"/>
</dbReference>
<gene>
    <name evidence="8" type="ORF">COB11_08090</name>
</gene>
<keyword evidence="5 6" id="KW-0472">Membrane</keyword>
<evidence type="ECO:0000256" key="3">
    <source>
        <dbReference type="ARBA" id="ARBA00022692"/>
    </source>
</evidence>